<dbReference type="Pfam" id="PF26639">
    <property type="entry name" value="Het-6_barrel"/>
    <property type="match status" value="1"/>
</dbReference>
<dbReference type="InterPro" id="IPR052895">
    <property type="entry name" value="HetReg/Transcr_Mod"/>
</dbReference>
<sequence length="477" mass="54326">MQSTRQYHIVGDEPLHRLRNPDKDRVLWIDSVCIFQADVAERNQQVAKMHKIYSNGVRNLIWLGPDDGTVISALESIRALNEDMRAETDNFTTLTQWLYHKQAVLPSYTAAYESLNDYVVNAALLANFCDPDFGWFKKASTSTRPQGVLFALLDNLARFETRNPRDRIFGLLGLYQHLAAPPQPEPLLRIDYEKSTIDVFRDATMHSINEMGRLDPLSWVQHRVTTYGMLLHPTWVPSWHRKWDGKLDASLLSTFFNASLDHPIDIRTAKDPSKLRLTGLLVDGQGASVVDDLTDVCLDSGALPQFFNQAFSLWENLTDNETPDTASLAMTLIAGRDSRNQAATSEILDGFRDFQRRLQTSPRPPRRRRSLTQHPITLPRHQHTPVCRYREACWNACHRRRFFTTRGGRFGIGPQVMQTGDVVVVLYGGQWPFVLRPVDGSTAYELVGQCYVHDVMFGEAMERHKAKGGEDVVFDIL</sequence>
<accession>A0ABR0EEC6</accession>
<keyword evidence="3" id="KW-1185">Reference proteome</keyword>
<dbReference type="Proteomes" id="UP001305779">
    <property type="component" value="Unassembled WGS sequence"/>
</dbReference>
<comment type="caution">
    <text evidence="2">The sequence shown here is derived from an EMBL/GenBank/DDBJ whole genome shotgun (WGS) entry which is preliminary data.</text>
</comment>
<evidence type="ECO:0000313" key="2">
    <source>
        <dbReference type="EMBL" id="KAK4499645.1"/>
    </source>
</evidence>
<evidence type="ECO:0000259" key="1">
    <source>
        <dbReference type="Pfam" id="PF06985"/>
    </source>
</evidence>
<dbReference type="InterPro" id="IPR010730">
    <property type="entry name" value="HET"/>
</dbReference>
<dbReference type="EMBL" id="JAXOVC010000007">
    <property type="protein sequence ID" value="KAK4499645.1"/>
    <property type="molecule type" value="Genomic_DNA"/>
</dbReference>
<proteinExistence type="predicted"/>
<dbReference type="PANTHER" id="PTHR24148:SF64">
    <property type="entry name" value="HETEROKARYON INCOMPATIBILITY DOMAIN-CONTAINING PROTEIN"/>
    <property type="match status" value="1"/>
</dbReference>
<reference evidence="2 3" key="1">
    <citation type="journal article" date="2023" name="G3 (Bethesda)">
        <title>A chromosome-level genome assembly of Zasmidium syzygii isolated from banana leaves.</title>
        <authorList>
            <person name="van Westerhoven A.C."/>
            <person name="Mehrabi R."/>
            <person name="Talebi R."/>
            <person name="Steentjes M.B.F."/>
            <person name="Corcolon B."/>
            <person name="Chong P.A."/>
            <person name="Kema G.H.J."/>
            <person name="Seidl M.F."/>
        </authorList>
    </citation>
    <scope>NUCLEOTIDE SEQUENCE [LARGE SCALE GENOMIC DNA]</scope>
    <source>
        <strain evidence="2 3">P124</strain>
    </source>
</reference>
<dbReference type="PANTHER" id="PTHR24148">
    <property type="entry name" value="ANKYRIN REPEAT DOMAIN-CONTAINING PROTEIN 39 HOMOLOG-RELATED"/>
    <property type="match status" value="1"/>
</dbReference>
<dbReference type="Pfam" id="PF06985">
    <property type="entry name" value="HET"/>
    <property type="match status" value="1"/>
</dbReference>
<name>A0ABR0EEC6_ZASCE</name>
<feature type="domain" description="Heterokaryon incompatibility" evidence="1">
    <location>
        <begin position="15"/>
        <end position="92"/>
    </location>
</feature>
<gene>
    <name evidence="2" type="ORF">PRZ48_010163</name>
</gene>
<evidence type="ECO:0000313" key="3">
    <source>
        <dbReference type="Proteomes" id="UP001305779"/>
    </source>
</evidence>
<protein>
    <recommendedName>
        <fullName evidence="1">Heterokaryon incompatibility domain-containing protein</fullName>
    </recommendedName>
</protein>
<organism evidence="2 3">
    <name type="scientific">Zasmidium cellare</name>
    <name type="common">Wine cellar mold</name>
    <name type="synonym">Racodium cellare</name>
    <dbReference type="NCBI Taxonomy" id="395010"/>
    <lineage>
        <taxon>Eukaryota</taxon>
        <taxon>Fungi</taxon>
        <taxon>Dikarya</taxon>
        <taxon>Ascomycota</taxon>
        <taxon>Pezizomycotina</taxon>
        <taxon>Dothideomycetes</taxon>
        <taxon>Dothideomycetidae</taxon>
        <taxon>Mycosphaerellales</taxon>
        <taxon>Mycosphaerellaceae</taxon>
        <taxon>Zasmidium</taxon>
    </lineage>
</organism>